<dbReference type="GO" id="GO:0005886">
    <property type="term" value="C:plasma membrane"/>
    <property type="evidence" value="ECO:0007669"/>
    <property type="project" value="TreeGrafter"/>
</dbReference>
<evidence type="ECO:0000313" key="2">
    <source>
        <dbReference type="EMBL" id="TXC65445.1"/>
    </source>
</evidence>
<protein>
    <submittedName>
        <fullName evidence="2">Uncharacterized protein</fullName>
    </submittedName>
</protein>
<reference evidence="2 3" key="1">
    <citation type="submission" date="2019-08" db="EMBL/GenBank/DDBJ databases">
        <authorList>
            <person name="Khan S.A."/>
            <person name="Jeon C.O."/>
            <person name="Jeong S.E."/>
        </authorList>
    </citation>
    <scope>NUCLEOTIDE SEQUENCE [LARGE SCALE GENOMIC DNA]</scope>
    <source>
        <strain evidence="3">IMCC1728</strain>
    </source>
</reference>
<feature type="compositionally biased region" description="Basic and acidic residues" evidence="1">
    <location>
        <begin position="209"/>
        <end position="221"/>
    </location>
</feature>
<dbReference type="GO" id="GO:0090313">
    <property type="term" value="P:regulation of protein targeting to membrane"/>
    <property type="evidence" value="ECO:0007669"/>
    <property type="project" value="TreeGrafter"/>
</dbReference>
<feature type="region of interest" description="Disordered" evidence="1">
    <location>
        <begin position="1"/>
        <end position="221"/>
    </location>
</feature>
<proteinExistence type="predicted"/>
<name>A0A5C6U170_9BURK</name>
<evidence type="ECO:0000256" key="1">
    <source>
        <dbReference type="SAM" id="MobiDB-lite"/>
    </source>
</evidence>
<feature type="compositionally biased region" description="Basic and acidic residues" evidence="1">
    <location>
        <begin position="175"/>
        <end position="201"/>
    </location>
</feature>
<organism evidence="2 3">
    <name type="scientific">Piscinibacter aquaticus</name>
    <dbReference type="NCBI Taxonomy" id="392597"/>
    <lineage>
        <taxon>Bacteria</taxon>
        <taxon>Pseudomonadati</taxon>
        <taxon>Pseudomonadota</taxon>
        <taxon>Betaproteobacteria</taxon>
        <taxon>Burkholderiales</taxon>
        <taxon>Sphaerotilaceae</taxon>
        <taxon>Piscinibacter</taxon>
    </lineage>
</organism>
<sequence>MVAGRLAEYQPVRARRQRQSLRATGLREGHGALRCAGSEHAAARDRLCGRRARHGQTGAGRRAGGSGGPARARCRRGAARRQPGVPPVPRGRRAHRSQARQRHAQGAGAAGQGLGRLARRQRAGRCARQPHRGEGGGHRRQRQCAAEGRGLEGHPRRHRTRDARRRHQRPHGRRVALEAARRCGAESARRRGQGREPREVSAPKAALTLRKDEVEQAKQTEKTDFSELNATFRIADGVARNDDLDVKSPFLRLGGDGAIDIGKGRIDYTARATVTGTAAGQGGAELAALKGLTVPVKLSGPFEAVDWKVQWSAVAAGALQNKVEDKLKQKIGEKLGASPAEPGASAPKPKDVLKEKLLKGLFK</sequence>
<feature type="compositionally biased region" description="Basic residues" evidence="1">
    <location>
        <begin position="155"/>
        <end position="174"/>
    </location>
</feature>
<keyword evidence="3" id="KW-1185">Reference proteome</keyword>
<evidence type="ECO:0000313" key="3">
    <source>
        <dbReference type="Proteomes" id="UP000321832"/>
    </source>
</evidence>
<gene>
    <name evidence="2" type="ORF">FSC37_03045</name>
</gene>
<feature type="compositionally biased region" description="Gly residues" evidence="1">
    <location>
        <begin position="57"/>
        <end position="68"/>
    </location>
</feature>
<accession>A0A5C6U170</accession>
<dbReference type="Proteomes" id="UP000321832">
    <property type="component" value="Unassembled WGS sequence"/>
</dbReference>
<feature type="compositionally biased region" description="Basic residues" evidence="1">
    <location>
        <begin position="90"/>
        <end position="103"/>
    </location>
</feature>
<dbReference type="InterPro" id="IPR052894">
    <property type="entry name" value="AsmA-related"/>
</dbReference>
<feature type="region of interest" description="Disordered" evidence="1">
    <location>
        <begin position="333"/>
        <end position="352"/>
    </location>
</feature>
<dbReference type="EMBL" id="VOPW01000001">
    <property type="protein sequence ID" value="TXC65445.1"/>
    <property type="molecule type" value="Genomic_DNA"/>
</dbReference>
<feature type="compositionally biased region" description="Low complexity" evidence="1">
    <location>
        <begin position="336"/>
        <end position="347"/>
    </location>
</feature>
<dbReference type="AlphaFoldDB" id="A0A5C6U170"/>
<dbReference type="PANTHER" id="PTHR30441">
    <property type="entry name" value="DUF748 DOMAIN-CONTAINING PROTEIN"/>
    <property type="match status" value="1"/>
</dbReference>
<comment type="caution">
    <text evidence="2">The sequence shown here is derived from an EMBL/GenBank/DDBJ whole genome shotgun (WGS) entry which is preliminary data.</text>
</comment>
<feature type="compositionally biased region" description="Basic residues" evidence="1">
    <location>
        <begin position="117"/>
        <end position="130"/>
    </location>
</feature>
<dbReference type="PANTHER" id="PTHR30441:SF4">
    <property type="entry name" value="PROTEIN ASMA"/>
    <property type="match status" value="1"/>
</dbReference>